<reference evidence="2 3" key="1">
    <citation type="submission" date="2023-06" db="EMBL/GenBank/DDBJ databases">
        <authorList>
            <person name="Oyuntsetseg B."/>
            <person name="Kim S.B."/>
        </authorList>
    </citation>
    <scope>NUCLEOTIDE SEQUENCE [LARGE SCALE GENOMIC DNA]</scope>
    <source>
        <strain evidence="2 3">2-2</strain>
    </source>
</reference>
<gene>
    <name evidence="2" type="ORF">QP939_21720</name>
</gene>
<keyword evidence="3" id="KW-1185">Reference proteome</keyword>
<dbReference type="EMBL" id="CP127173">
    <property type="protein sequence ID" value="WIV61028.1"/>
    <property type="molecule type" value="Genomic_DNA"/>
</dbReference>
<dbReference type="SUPFAM" id="SSF55073">
    <property type="entry name" value="Nucleotide cyclase"/>
    <property type="match status" value="1"/>
</dbReference>
<evidence type="ECO:0000313" key="2">
    <source>
        <dbReference type="EMBL" id="WIV61028.1"/>
    </source>
</evidence>
<dbReference type="Gene3D" id="3.30.70.1230">
    <property type="entry name" value="Nucleotide cyclase"/>
    <property type="match status" value="1"/>
</dbReference>
<name>A0ABY8XZ86_9PSEU</name>
<evidence type="ECO:0000256" key="1">
    <source>
        <dbReference type="SAM" id="MobiDB-lite"/>
    </source>
</evidence>
<feature type="compositionally biased region" description="Low complexity" evidence="1">
    <location>
        <begin position="198"/>
        <end position="212"/>
    </location>
</feature>
<dbReference type="RefSeq" id="WP_285458640.1">
    <property type="nucleotide sequence ID" value="NZ_CP127173.1"/>
</dbReference>
<proteinExistence type="predicted"/>
<evidence type="ECO:0000313" key="3">
    <source>
        <dbReference type="Proteomes" id="UP001227101"/>
    </source>
</evidence>
<dbReference type="Proteomes" id="UP001227101">
    <property type="component" value="Chromosome"/>
</dbReference>
<organism evidence="2 3">
    <name type="scientific">Amycolatopsis nalaikhensis</name>
    <dbReference type="NCBI Taxonomy" id="715472"/>
    <lineage>
        <taxon>Bacteria</taxon>
        <taxon>Bacillati</taxon>
        <taxon>Actinomycetota</taxon>
        <taxon>Actinomycetes</taxon>
        <taxon>Pseudonocardiales</taxon>
        <taxon>Pseudonocardiaceae</taxon>
        <taxon>Amycolatopsis</taxon>
    </lineage>
</organism>
<feature type="region of interest" description="Disordered" evidence="1">
    <location>
        <begin position="196"/>
        <end position="223"/>
    </location>
</feature>
<protein>
    <submittedName>
        <fullName evidence="2">Uncharacterized protein</fullName>
    </submittedName>
</protein>
<dbReference type="InterPro" id="IPR029787">
    <property type="entry name" value="Nucleotide_cyclase"/>
</dbReference>
<accession>A0ABY8XZ86</accession>
<sequence>MPLALSRTVVRTDACDTSSGLRTRQIHLDRALKQVLDETAAACVQFDPESWHRRFDGDSSTWVIPPTVPRAWIGADLVRNLSIALSRYNRHAGADSQLRLRAAIDHGEVEQDGQHLGGRPVTTAARLCDCDALREAMRANPGVQLGLIVSEGFYRDVVVEGERGLKPAEFTEVDVEVKLFRGKAWVHLVDGAAQVPSAGAKRPPAEPAARPAQSNRIKSKGNRNKNVINNLNIQY</sequence>